<dbReference type="InterPro" id="IPR038299">
    <property type="entry name" value="DAO_C_sf"/>
</dbReference>
<dbReference type="Proteomes" id="UP000321196">
    <property type="component" value="Unassembled WGS sequence"/>
</dbReference>
<evidence type="ECO:0000256" key="1">
    <source>
        <dbReference type="ARBA" id="ARBA00001974"/>
    </source>
</evidence>
<proteinExistence type="inferred from homology"/>
<feature type="domain" description="Alpha-glycerophosphate oxidase C-terminal" evidence="7">
    <location>
        <begin position="416"/>
        <end position="537"/>
    </location>
</feature>
<dbReference type="InterPro" id="IPR031656">
    <property type="entry name" value="DAO_C"/>
</dbReference>
<dbReference type="RefSeq" id="WP_147825163.1">
    <property type="nucleotide sequence ID" value="NZ_BAAARG010000001.1"/>
</dbReference>
<dbReference type="Pfam" id="PF16901">
    <property type="entry name" value="DAO_C"/>
    <property type="match status" value="1"/>
</dbReference>
<evidence type="ECO:0000259" key="7">
    <source>
        <dbReference type="Pfam" id="PF16901"/>
    </source>
</evidence>
<dbReference type="PANTHER" id="PTHR11985">
    <property type="entry name" value="GLYCEROL-3-PHOSPHATE DEHYDROGENASE"/>
    <property type="match status" value="1"/>
</dbReference>
<evidence type="ECO:0000256" key="5">
    <source>
        <dbReference type="ARBA" id="ARBA00023002"/>
    </source>
</evidence>
<dbReference type="Gene3D" id="3.50.50.60">
    <property type="entry name" value="FAD/NAD(P)-binding domain"/>
    <property type="match status" value="1"/>
</dbReference>
<evidence type="ECO:0000256" key="2">
    <source>
        <dbReference type="ARBA" id="ARBA00007330"/>
    </source>
</evidence>
<comment type="caution">
    <text evidence="8">The sequence shown here is derived from an EMBL/GenBank/DDBJ whole genome shotgun (WGS) entry which is preliminary data.</text>
</comment>
<dbReference type="InterPro" id="IPR000447">
    <property type="entry name" value="G3P_DH_FAD-dep"/>
</dbReference>
<accession>A0A5C8HTA3</accession>
<evidence type="ECO:0000256" key="3">
    <source>
        <dbReference type="ARBA" id="ARBA00022630"/>
    </source>
</evidence>
<dbReference type="PRINTS" id="PR01001">
    <property type="entry name" value="FADG3PDH"/>
</dbReference>
<organism evidence="8 9">
    <name type="scientific">Microbacterium mitrae</name>
    <dbReference type="NCBI Taxonomy" id="664640"/>
    <lineage>
        <taxon>Bacteria</taxon>
        <taxon>Bacillati</taxon>
        <taxon>Actinomycetota</taxon>
        <taxon>Actinomycetes</taxon>
        <taxon>Micrococcales</taxon>
        <taxon>Microbacteriaceae</taxon>
        <taxon>Microbacterium</taxon>
    </lineage>
</organism>
<keyword evidence="5" id="KW-0560">Oxidoreductase</keyword>
<evidence type="ECO:0000313" key="9">
    <source>
        <dbReference type="Proteomes" id="UP000321196"/>
    </source>
</evidence>
<dbReference type="OrthoDB" id="9766796at2"/>
<evidence type="ECO:0000313" key="8">
    <source>
        <dbReference type="EMBL" id="TXK06358.1"/>
    </source>
</evidence>
<dbReference type="Gene3D" id="3.30.9.10">
    <property type="entry name" value="D-Amino Acid Oxidase, subunit A, domain 2"/>
    <property type="match status" value="1"/>
</dbReference>
<dbReference type="AlphaFoldDB" id="A0A5C8HTA3"/>
<dbReference type="SUPFAM" id="SSF51905">
    <property type="entry name" value="FAD/NAD(P)-binding domain"/>
    <property type="match status" value="1"/>
</dbReference>
<dbReference type="Gene3D" id="1.10.8.870">
    <property type="entry name" value="Alpha-glycerophosphate oxidase, cap domain"/>
    <property type="match status" value="1"/>
</dbReference>
<reference evidence="8 9" key="1">
    <citation type="submission" date="2019-08" db="EMBL/GenBank/DDBJ databases">
        <authorList>
            <person name="Dong K."/>
        </authorList>
    </citation>
    <scope>NUCLEOTIDE SEQUENCE [LARGE SCALE GENOMIC DNA]</scope>
    <source>
        <strain evidence="8 9">M4-8</strain>
    </source>
</reference>
<evidence type="ECO:0000259" key="6">
    <source>
        <dbReference type="Pfam" id="PF01266"/>
    </source>
</evidence>
<comment type="similarity">
    <text evidence="2">Belongs to the FAD-dependent glycerol-3-phosphate dehydrogenase family.</text>
</comment>
<keyword evidence="4" id="KW-0274">FAD</keyword>
<gene>
    <name evidence="8" type="ORF">FVP60_05220</name>
</gene>
<keyword evidence="3" id="KW-0285">Flavoprotein</keyword>
<dbReference type="InterPro" id="IPR006076">
    <property type="entry name" value="FAD-dep_OxRdtase"/>
</dbReference>
<keyword evidence="9" id="KW-1185">Reference proteome</keyword>
<name>A0A5C8HTA3_9MICO</name>
<evidence type="ECO:0000256" key="4">
    <source>
        <dbReference type="ARBA" id="ARBA00022827"/>
    </source>
</evidence>
<comment type="cofactor">
    <cofactor evidence="1">
        <name>FAD</name>
        <dbReference type="ChEBI" id="CHEBI:57692"/>
    </cofactor>
</comment>
<dbReference type="GO" id="GO:0046168">
    <property type="term" value="P:glycerol-3-phosphate catabolic process"/>
    <property type="evidence" value="ECO:0007669"/>
    <property type="project" value="TreeGrafter"/>
</dbReference>
<sequence>MATTSRASVEALRTRPTADYVVIGGGINGVGIFRDLVLQGADVVLVERADYASGASSASSHMIHGGVRYLENGELRLVKESVVERNGLLKIAAHVVKPLPTVIPIFSTFSGLFSAPLRLLTHKAGKPKERGAFLIKVGLIIYDFFSRDGGSVPRHVFHGRKKSLAARPDFPPNIKYTATYYDASVHDPERLVIDALSDGIDHGGRASNYLAAVGFADGSVTVRDEVTGDTFDIAAKTVINVSGSWTDLTNDALGTPTAYMGGTKGSHIILDNPELLKATGKSEIFFENSDGRIVLIYPFRDRVMVGTTDLDADPREVMRCTEAEVDYFIGLVAKVFPTIAVDRSQIVYRFSGIRPLPRHGDLEPGFVSRDYRVVESALGSVPLLSVVGGKLTTFRALAEHVSRDALALQGKERVVTTTRMPIGGARDFPRDDEGKAQWARQHGSVVGEARADRLLRRYGTTAAAFIATVTAPETMLTSTDKYSREELAWLARTYQVVRLVDMIQRRTSIAMAGRATDDVLVEVADVVAEALGWSDGEREAQLAFARDYLADVHGLTALVSVS</sequence>
<dbReference type="GO" id="GO:0004368">
    <property type="term" value="F:glycerol-3-phosphate dehydrogenase (quinone) activity"/>
    <property type="evidence" value="ECO:0007669"/>
    <property type="project" value="InterPro"/>
</dbReference>
<feature type="domain" description="FAD dependent oxidoreductase" evidence="6">
    <location>
        <begin position="19"/>
        <end position="392"/>
    </location>
</feature>
<dbReference type="PANTHER" id="PTHR11985:SF15">
    <property type="entry name" value="GLYCEROL-3-PHOSPHATE DEHYDROGENASE, MITOCHONDRIAL"/>
    <property type="match status" value="1"/>
</dbReference>
<dbReference type="Pfam" id="PF01266">
    <property type="entry name" value="DAO"/>
    <property type="match status" value="1"/>
</dbReference>
<dbReference type="EMBL" id="VRSW01000001">
    <property type="protein sequence ID" value="TXK06358.1"/>
    <property type="molecule type" value="Genomic_DNA"/>
</dbReference>
<protein>
    <submittedName>
        <fullName evidence="8">Glycerol-3-phosphate dehydrogenase/oxidase</fullName>
    </submittedName>
</protein>
<dbReference type="InterPro" id="IPR036188">
    <property type="entry name" value="FAD/NAD-bd_sf"/>
</dbReference>